<dbReference type="VEuPathDB" id="FungiDB:ASPZODRAFT_71432"/>
<dbReference type="SUPFAM" id="SSF53335">
    <property type="entry name" value="S-adenosyl-L-methionine-dependent methyltransferases"/>
    <property type="match status" value="1"/>
</dbReference>
<accession>A0A1L9SC61</accession>
<dbReference type="PANTHER" id="PTHR43591:SF31">
    <property type="entry name" value="LAEA-LIKE, PUTATIVE (AFU_ORTHOLOGUE AFUA_8G01930)-RELATED"/>
    <property type="match status" value="1"/>
</dbReference>
<protein>
    <recommendedName>
        <fullName evidence="3">Methyltransferase domain-containing protein</fullName>
    </recommendedName>
</protein>
<sequence>NGRRYQSYRTGAHFIPNDEHEQDRMDLTHHIYMLLTGGNLYFAPISNPRRVLDLGTGTGIWAIDFADQHPNSFVIGNDLSPIQPSWLPPNLIFEVDDFESEWAHTGKFDFIHSREIEGMVKDFDRLFEQAFDALNPGGWLEFQSIELARRCDDDSYHLAAAFDRWRDLVHSAAQGFGKRFDTIHSWPDRMKRTGFTNVRREILNLPFSPWPKDPKLKELGRYQQINLLQGMVSYSLFLFTNVLGWSQADVYALLVDVQAVLRNPAVHFYTRVHFVYGQKPY</sequence>
<dbReference type="Gene3D" id="3.40.50.150">
    <property type="entry name" value="Vaccinia Virus protein VP39"/>
    <property type="match status" value="1"/>
</dbReference>
<dbReference type="OrthoDB" id="2013972at2759"/>
<gene>
    <name evidence="1" type="ORF">ASPZODRAFT_71432</name>
</gene>
<dbReference type="RefSeq" id="XP_022579228.1">
    <property type="nucleotide sequence ID" value="XM_022729752.1"/>
</dbReference>
<dbReference type="InterPro" id="IPR029063">
    <property type="entry name" value="SAM-dependent_MTases_sf"/>
</dbReference>
<evidence type="ECO:0000313" key="2">
    <source>
        <dbReference type="Proteomes" id="UP000184188"/>
    </source>
</evidence>
<dbReference type="STRING" id="1073090.A0A1L9SC61"/>
<dbReference type="AlphaFoldDB" id="A0A1L9SC61"/>
<dbReference type="GeneID" id="34616216"/>
<organism evidence="1 2">
    <name type="scientific">Penicilliopsis zonata CBS 506.65</name>
    <dbReference type="NCBI Taxonomy" id="1073090"/>
    <lineage>
        <taxon>Eukaryota</taxon>
        <taxon>Fungi</taxon>
        <taxon>Dikarya</taxon>
        <taxon>Ascomycota</taxon>
        <taxon>Pezizomycotina</taxon>
        <taxon>Eurotiomycetes</taxon>
        <taxon>Eurotiomycetidae</taxon>
        <taxon>Eurotiales</taxon>
        <taxon>Aspergillaceae</taxon>
        <taxon>Penicilliopsis</taxon>
    </lineage>
</organism>
<dbReference type="Pfam" id="PF13489">
    <property type="entry name" value="Methyltransf_23"/>
    <property type="match status" value="1"/>
</dbReference>
<evidence type="ECO:0000313" key="1">
    <source>
        <dbReference type="EMBL" id="OJJ44718.1"/>
    </source>
</evidence>
<dbReference type="CDD" id="cd02440">
    <property type="entry name" value="AdoMet_MTases"/>
    <property type="match status" value="1"/>
</dbReference>
<reference evidence="2" key="1">
    <citation type="journal article" date="2017" name="Genome Biol.">
        <title>Comparative genomics reveals high biological diversity and specific adaptations in the industrially and medically important fungal genus Aspergillus.</title>
        <authorList>
            <person name="de Vries R.P."/>
            <person name="Riley R."/>
            <person name="Wiebenga A."/>
            <person name="Aguilar-Osorio G."/>
            <person name="Amillis S."/>
            <person name="Uchima C.A."/>
            <person name="Anderluh G."/>
            <person name="Asadollahi M."/>
            <person name="Askin M."/>
            <person name="Barry K."/>
            <person name="Battaglia E."/>
            <person name="Bayram O."/>
            <person name="Benocci T."/>
            <person name="Braus-Stromeyer S.A."/>
            <person name="Caldana C."/>
            <person name="Canovas D."/>
            <person name="Cerqueira G.C."/>
            <person name="Chen F."/>
            <person name="Chen W."/>
            <person name="Choi C."/>
            <person name="Clum A."/>
            <person name="Dos Santos R.A."/>
            <person name="Damasio A.R."/>
            <person name="Diallinas G."/>
            <person name="Emri T."/>
            <person name="Fekete E."/>
            <person name="Flipphi M."/>
            <person name="Freyberg S."/>
            <person name="Gallo A."/>
            <person name="Gournas C."/>
            <person name="Habgood R."/>
            <person name="Hainaut M."/>
            <person name="Harispe M.L."/>
            <person name="Henrissat B."/>
            <person name="Hilden K.S."/>
            <person name="Hope R."/>
            <person name="Hossain A."/>
            <person name="Karabika E."/>
            <person name="Karaffa L."/>
            <person name="Karanyi Z."/>
            <person name="Krasevec N."/>
            <person name="Kuo A."/>
            <person name="Kusch H."/>
            <person name="LaButti K."/>
            <person name="Lagendijk E.L."/>
            <person name="Lapidus A."/>
            <person name="Levasseur A."/>
            <person name="Lindquist E."/>
            <person name="Lipzen A."/>
            <person name="Logrieco A.F."/>
            <person name="MacCabe A."/>
            <person name="Maekelae M.R."/>
            <person name="Malavazi I."/>
            <person name="Melin P."/>
            <person name="Meyer V."/>
            <person name="Mielnichuk N."/>
            <person name="Miskei M."/>
            <person name="Molnar A.P."/>
            <person name="Mule G."/>
            <person name="Ngan C.Y."/>
            <person name="Orejas M."/>
            <person name="Orosz E."/>
            <person name="Ouedraogo J.P."/>
            <person name="Overkamp K.M."/>
            <person name="Park H.-S."/>
            <person name="Perrone G."/>
            <person name="Piumi F."/>
            <person name="Punt P.J."/>
            <person name="Ram A.F."/>
            <person name="Ramon A."/>
            <person name="Rauscher S."/>
            <person name="Record E."/>
            <person name="Riano-Pachon D.M."/>
            <person name="Robert V."/>
            <person name="Roehrig J."/>
            <person name="Ruller R."/>
            <person name="Salamov A."/>
            <person name="Salih N.S."/>
            <person name="Samson R.A."/>
            <person name="Sandor E."/>
            <person name="Sanguinetti M."/>
            <person name="Schuetze T."/>
            <person name="Sepcic K."/>
            <person name="Shelest E."/>
            <person name="Sherlock G."/>
            <person name="Sophianopoulou V."/>
            <person name="Squina F.M."/>
            <person name="Sun H."/>
            <person name="Susca A."/>
            <person name="Todd R.B."/>
            <person name="Tsang A."/>
            <person name="Unkles S.E."/>
            <person name="van de Wiele N."/>
            <person name="van Rossen-Uffink D."/>
            <person name="Oliveira J.V."/>
            <person name="Vesth T.C."/>
            <person name="Visser J."/>
            <person name="Yu J.-H."/>
            <person name="Zhou M."/>
            <person name="Andersen M.R."/>
            <person name="Archer D.B."/>
            <person name="Baker S.E."/>
            <person name="Benoit I."/>
            <person name="Brakhage A.A."/>
            <person name="Braus G.H."/>
            <person name="Fischer R."/>
            <person name="Frisvad J.C."/>
            <person name="Goldman G.H."/>
            <person name="Houbraken J."/>
            <person name="Oakley B."/>
            <person name="Pocsi I."/>
            <person name="Scazzocchio C."/>
            <person name="Seiboth B."/>
            <person name="vanKuyk P.A."/>
            <person name="Wortman J."/>
            <person name="Dyer P.S."/>
            <person name="Grigoriev I.V."/>
        </authorList>
    </citation>
    <scope>NUCLEOTIDE SEQUENCE [LARGE SCALE GENOMIC DNA]</scope>
    <source>
        <strain evidence="2">CBS 506.65</strain>
    </source>
</reference>
<keyword evidence="2" id="KW-1185">Reference proteome</keyword>
<name>A0A1L9SC61_9EURO</name>
<evidence type="ECO:0008006" key="3">
    <source>
        <dbReference type="Google" id="ProtNLM"/>
    </source>
</evidence>
<dbReference type="GO" id="GO:0008168">
    <property type="term" value="F:methyltransferase activity"/>
    <property type="evidence" value="ECO:0007669"/>
    <property type="project" value="TreeGrafter"/>
</dbReference>
<feature type="non-terminal residue" evidence="1">
    <location>
        <position position="1"/>
    </location>
</feature>
<dbReference type="EMBL" id="KV878347">
    <property type="protein sequence ID" value="OJJ44718.1"/>
    <property type="molecule type" value="Genomic_DNA"/>
</dbReference>
<dbReference type="Proteomes" id="UP000184188">
    <property type="component" value="Unassembled WGS sequence"/>
</dbReference>
<proteinExistence type="predicted"/>
<dbReference type="PANTHER" id="PTHR43591">
    <property type="entry name" value="METHYLTRANSFERASE"/>
    <property type="match status" value="1"/>
</dbReference>